<dbReference type="CDD" id="cd04724">
    <property type="entry name" value="Tryptophan_synthase_alpha"/>
    <property type="match status" value="1"/>
</dbReference>
<keyword evidence="11" id="KW-1185">Reference proteome</keyword>
<organism evidence="10 11">
    <name type="scientific">Martelella mediterranea DSM 17316</name>
    <dbReference type="NCBI Taxonomy" id="1122214"/>
    <lineage>
        <taxon>Bacteria</taxon>
        <taxon>Pseudomonadati</taxon>
        <taxon>Pseudomonadota</taxon>
        <taxon>Alphaproteobacteria</taxon>
        <taxon>Hyphomicrobiales</taxon>
        <taxon>Aurantimonadaceae</taxon>
        <taxon>Martelella</taxon>
    </lineage>
</organism>
<feature type="active site" description="Proton acceptor" evidence="8">
    <location>
        <position position="68"/>
    </location>
</feature>
<evidence type="ECO:0000313" key="10">
    <source>
        <dbReference type="EMBL" id="AQZ53446.1"/>
    </source>
</evidence>
<name>A0A1U9Z716_9HYPH</name>
<dbReference type="InterPro" id="IPR013785">
    <property type="entry name" value="Aldolase_TIM"/>
</dbReference>
<evidence type="ECO:0000313" key="11">
    <source>
        <dbReference type="Proteomes" id="UP000191135"/>
    </source>
</evidence>
<protein>
    <recommendedName>
        <fullName evidence="8">Tryptophan synthase alpha chain</fullName>
        <ecNumber evidence="8">4.2.1.20</ecNumber>
    </recommendedName>
</protein>
<dbReference type="UniPathway" id="UPA00035">
    <property type="reaction ID" value="UER00044"/>
</dbReference>
<dbReference type="GO" id="GO:0004834">
    <property type="term" value="F:tryptophan synthase activity"/>
    <property type="evidence" value="ECO:0007669"/>
    <property type="project" value="UniProtKB-UniRule"/>
</dbReference>
<dbReference type="NCBIfam" id="TIGR00262">
    <property type="entry name" value="trpA"/>
    <property type="match status" value="1"/>
</dbReference>
<dbReference type="PANTHER" id="PTHR43406:SF1">
    <property type="entry name" value="TRYPTOPHAN SYNTHASE ALPHA CHAIN, CHLOROPLASTIC"/>
    <property type="match status" value="1"/>
</dbReference>
<dbReference type="AlphaFoldDB" id="A0A1U9Z716"/>
<evidence type="ECO:0000256" key="8">
    <source>
        <dbReference type="HAMAP-Rule" id="MF_00131"/>
    </source>
</evidence>
<evidence type="ECO:0000256" key="3">
    <source>
        <dbReference type="ARBA" id="ARBA00022605"/>
    </source>
</evidence>
<dbReference type="InterPro" id="IPR002028">
    <property type="entry name" value="Trp_synthase_suA"/>
</dbReference>
<evidence type="ECO:0000256" key="1">
    <source>
        <dbReference type="ARBA" id="ARBA00004733"/>
    </source>
</evidence>
<keyword evidence="5 8" id="KW-0057">Aromatic amino acid biosynthesis</keyword>
<dbReference type="HAMAP" id="MF_00131">
    <property type="entry name" value="Trp_synth_alpha"/>
    <property type="match status" value="1"/>
</dbReference>
<comment type="subunit">
    <text evidence="2 8">Tetramer of two alpha and two beta chains.</text>
</comment>
<dbReference type="PROSITE" id="PS00167">
    <property type="entry name" value="TRP_SYNTHASE_ALPHA"/>
    <property type="match status" value="1"/>
</dbReference>
<keyword evidence="4 8" id="KW-0822">Tryptophan biosynthesis</keyword>
<dbReference type="OrthoDB" id="9804578at2"/>
<evidence type="ECO:0000256" key="5">
    <source>
        <dbReference type="ARBA" id="ARBA00023141"/>
    </source>
</evidence>
<comment type="pathway">
    <text evidence="1 8">Amino-acid biosynthesis; L-tryptophan biosynthesis; L-tryptophan from chorismate: step 5/5.</text>
</comment>
<dbReference type="eggNOG" id="COG0159">
    <property type="taxonomic scope" value="Bacteria"/>
</dbReference>
<reference evidence="10 11" key="1">
    <citation type="submission" date="2017-03" db="EMBL/GenBank/DDBJ databases">
        <title>Foreign affairs: Plasmid Transfer between Roseobacters and Rhizobia.</title>
        <authorList>
            <person name="Bartling P."/>
            <person name="Bunk B."/>
            <person name="Overmann J."/>
            <person name="Brinkmann H."/>
            <person name="Petersen J."/>
        </authorList>
    </citation>
    <scope>NUCLEOTIDE SEQUENCE [LARGE SCALE GENOMIC DNA]</scope>
    <source>
        <strain evidence="10 11">MACL11</strain>
    </source>
</reference>
<evidence type="ECO:0000256" key="7">
    <source>
        <dbReference type="ARBA" id="ARBA00049047"/>
    </source>
</evidence>
<dbReference type="GO" id="GO:0005829">
    <property type="term" value="C:cytosol"/>
    <property type="evidence" value="ECO:0007669"/>
    <property type="project" value="TreeGrafter"/>
</dbReference>
<dbReference type="SUPFAM" id="SSF51366">
    <property type="entry name" value="Ribulose-phoshate binding barrel"/>
    <property type="match status" value="1"/>
</dbReference>
<proteinExistence type="inferred from homology"/>
<feature type="active site" description="Proton acceptor" evidence="8">
    <location>
        <position position="57"/>
    </location>
</feature>
<sequence>MARKTYKRENRIDAMFARLRKEKRTAFATFTVGGDPTFEESLARLKTFVEAGIDLIEIGYPFSDPILDGATIQKANRRAMAAGGNLSKTFELCTAFRKEDDTTPLVLMGYANPIIALGYERFAQKAAAAGIDGIIAADLSLREAGDLLKALARHGLYMIPLAAPTLEAKDFAVDQPGLGGFLYCIPVVGPTGGPSASQDAIAEAVERCRRQVRLPVMVGFGVKTPEMAAGVASVADGVIVATALIDAFVALEQEMPLADPAFQSRVAEKLAAFRAAI</sequence>
<dbReference type="Gene3D" id="3.20.20.70">
    <property type="entry name" value="Aldolase class I"/>
    <property type="match status" value="1"/>
</dbReference>
<dbReference type="InterPro" id="IPR011060">
    <property type="entry name" value="RibuloseP-bd_barrel"/>
</dbReference>
<keyword evidence="6 8" id="KW-0456">Lyase</keyword>
<dbReference type="RefSeq" id="WP_018064500.1">
    <property type="nucleotide sequence ID" value="NZ_AQWH01000007.1"/>
</dbReference>
<evidence type="ECO:0000256" key="6">
    <source>
        <dbReference type="ARBA" id="ARBA00023239"/>
    </source>
</evidence>
<dbReference type="KEGG" id="mmed:Mame_04151"/>
<evidence type="ECO:0000256" key="4">
    <source>
        <dbReference type="ARBA" id="ARBA00022822"/>
    </source>
</evidence>
<dbReference type="PANTHER" id="PTHR43406">
    <property type="entry name" value="TRYPTOPHAN SYNTHASE, ALPHA CHAIN"/>
    <property type="match status" value="1"/>
</dbReference>
<comment type="similarity">
    <text evidence="8 9">Belongs to the TrpA family.</text>
</comment>
<dbReference type="Proteomes" id="UP000191135">
    <property type="component" value="Chromosome"/>
</dbReference>
<dbReference type="EMBL" id="CP020330">
    <property type="protein sequence ID" value="AQZ53446.1"/>
    <property type="molecule type" value="Genomic_DNA"/>
</dbReference>
<comment type="function">
    <text evidence="8">The alpha subunit is responsible for the aldol cleavage of indoleglycerol phosphate to indole and glyceraldehyde 3-phosphate.</text>
</comment>
<evidence type="ECO:0000256" key="2">
    <source>
        <dbReference type="ARBA" id="ARBA00011270"/>
    </source>
</evidence>
<dbReference type="STRING" id="1122214.Mame_04151"/>
<accession>A0A1U9Z716</accession>
<comment type="catalytic activity">
    <reaction evidence="7 8">
        <text>(1S,2R)-1-C-(indol-3-yl)glycerol 3-phosphate + L-serine = D-glyceraldehyde 3-phosphate + L-tryptophan + H2O</text>
        <dbReference type="Rhea" id="RHEA:10532"/>
        <dbReference type="ChEBI" id="CHEBI:15377"/>
        <dbReference type="ChEBI" id="CHEBI:33384"/>
        <dbReference type="ChEBI" id="CHEBI:57912"/>
        <dbReference type="ChEBI" id="CHEBI:58866"/>
        <dbReference type="ChEBI" id="CHEBI:59776"/>
        <dbReference type="EC" id="4.2.1.20"/>
    </reaction>
</comment>
<dbReference type="Pfam" id="PF00290">
    <property type="entry name" value="Trp_syntA"/>
    <property type="match status" value="1"/>
</dbReference>
<evidence type="ECO:0000256" key="9">
    <source>
        <dbReference type="RuleBase" id="RU003662"/>
    </source>
</evidence>
<keyword evidence="3 8" id="KW-0028">Amino-acid biosynthesis</keyword>
<dbReference type="InterPro" id="IPR018204">
    <property type="entry name" value="Trp_synthase_alpha_AS"/>
</dbReference>
<dbReference type="EC" id="4.2.1.20" evidence="8"/>
<gene>
    <name evidence="10" type="primary">trpA_2</name>
    <name evidence="8" type="synonym">trpA</name>
    <name evidence="10" type="ORF">Mame_04151</name>
</gene>